<keyword evidence="7 9" id="KW-0067">ATP-binding</keyword>
<evidence type="ECO:0000313" key="13">
    <source>
        <dbReference type="EMBL" id="QFU17130.1"/>
    </source>
</evidence>
<dbReference type="GO" id="GO:0009252">
    <property type="term" value="P:peptidoglycan biosynthetic process"/>
    <property type="evidence" value="ECO:0007669"/>
    <property type="project" value="UniProtKB-UniRule"/>
</dbReference>
<dbReference type="InterPro" id="IPR018109">
    <property type="entry name" value="Folylpolyglutamate_synth_CS"/>
</dbReference>
<dbReference type="NCBIfam" id="TIGR01087">
    <property type="entry name" value="murD"/>
    <property type="match status" value="1"/>
</dbReference>
<dbReference type="GO" id="GO:0051301">
    <property type="term" value="P:cell division"/>
    <property type="evidence" value="ECO:0007669"/>
    <property type="project" value="UniProtKB-KW"/>
</dbReference>
<evidence type="ECO:0000256" key="9">
    <source>
        <dbReference type="HAMAP-Rule" id="MF_00639"/>
    </source>
</evidence>
<dbReference type="KEGG" id="mico:GDR74_13370"/>
<feature type="domain" description="Mur ligase C-terminal" evidence="11">
    <location>
        <begin position="319"/>
        <end position="432"/>
    </location>
</feature>
<dbReference type="SUPFAM" id="SSF51984">
    <property type="entry name" value="MurCD N-terminal domain"/>
    <property type="match status" value="1"/>
</dbReference>
<dbReference type="PROSITE" id="PS01011">
    <property type="entry name" value="FOLYLPOLYGLU_SYNT_1"/>
    <property type="match status" value="1"/>
</dbReference>
<dbReference type="GO" id="GO:0008360">
    <property type="term" value="P:regulation of cell shape"/>
    <property type="evidence" value="ECO:0007669"/>
    <property type="project" value="UniProtKB-KW"/>
</dbReference>
<dbReference type="AlphaFoldDB" id="A0A5P9K0F9"/>
<keyword evidence="9 10" id="KW-0573">Peptidoglycan synthesis</keyword>
<dbReference type="PANTHER" id="PTHR43692:SF1">
    <property type="entry name" value="UDP-N-ACETYLMURAMOYLALANINE--D-GLUTAMATE LIGASE"/>
    <property type="match status" value="1"/>
</dbReference>
<keyword evidence="4 9" id="KW-0436">Ligase</keyword>
<protein>
    <recommendedName>
        <fullName evidence="9 10">UDP-N-acetylmuramoylalanine--D-glutamate ligase</fullName>
        <ecNumber evidence="9 10">6.3.2.9</ecNumber>
    </recommendedName>
    <alternativeName>
        <fullName evidence="9">D-glutamic acid-adding enzyme</fullName>
    </alternativeName>
    <alternativeName>
        <fullName evidence="9">UDP-N-acetylmuramoyl-L-alanyl-D-glutamate synthetase</fullName>
    </alternativeName>
</protein>
<dbReference type="GO" id="GO:0008764">
    <property type="term" value="F:UDP-N-acetylmuramoylalanine-D-glutamate ligase activity"/>
    <property type="evidence" value="ECO:0007669"/>
    <property type="project" value="UniProtKB-UniRule"/>
</dbReference>
<dbReference type="Pfam" id="PF08245">
    <property type="entry name" value="Mur_ligase_M"/>
    <property type="match status" value="1"/>
</dbReference>
<evidence type="ECO:0000256" key="1">
    <source>
        <dbReference type="ARBA" id="ARBA00004496"/>
    </source>
</evidence>
<dbReference type="Gene3D" id="3.40.50.720">
    <property type="entry name" value="NAD(P)-binding Rossmann-like Domain"/>
    <property type="match status" value="1"/>
</dbReference>
<dbReference type="InterPro" id="IPR013221">
    <property type="entry name" value="Mur_ligase_cen"/>
</dbReference>
<dbReference type="SUPFAM" id="SSF53244">
    <property type="entry name" value="MurD-like peptide ligases, peptide-binding domain"/>
    <property type="match status" value="1"/>
</dbReference>
<dbReference type="RefSeq" id="WP_152586766.1">
    <property type="nucleotide sequence ID" value="NZ_CP045423.1"/>
</dbReference>
<dbReference type="SUPFAM" id="SSF53623">
    <property type="entry name" value="MurD-like peptide ligases, catalytic domain"/>
    <property type="match status" value="1"/>
</dbReference>
<evidence type="ECO:0000259" key="11">
    <source>
        <dbReference type="Pfam" id="PF02875"/>
    </source>
</evidence>
<comment type="subcellular location">
    <subcellularLocation>
        <location evidence="1 9 10">Cytoplasm</location>
    </subcellularLocation>
</comment>
<comment type="pathway">
    <text evidence="2 9 10">Cell wall biogenesis; peptidoglycan biosynthesis.</text>
</comment>
<dbReference type="InterPro" id="IPR036615">
    <property type="entry name" value="Mur_ligase_C_dom_sf"/>
</dbReference>
<dbReference type="EMBL" id="CP045423">
    <property type="protein sequence ID" value="QFU17130.1"/>
    <property type="molecule type" value="Genomic_DNA"/>
</dbReference>
<evidence type="ECO:0000256" key="6">
    <source>
        <dbReference type="ARBA" id="ARBA00022741"/>
    </source>
</evidence>
<evidence type="ECO:0000259" key="12">
    <source>
        <dbReference type="Pfam" id="PF08245"/>
    </source>
</evidence>
<dbReference type="CDD" id="cd00945">
    <property type="entry name" value="Aldolase_Class_I"/>
    <property type="match status" value="1"/>
</dbReference>
<dbReference type="PANTHER" id="PTHR43692">
    <property type="entry name" value="UDP-N-ACETYLMURAMOYLALANINE--D-GLUTAMATE LIGASE"/>
    <property type="match status" value="1"/>
</dbReference>
<name>A0A5P9K0F9_9HYPH</name>
<dbReference type="HAMAP" id="MF_00639">
    <property type="entry name" value="MurD"/>
    <property type="match status" value="1"/>
</dbReference>
<sequence length="464" mass="48469">MTPVTTFAGKTVALFGLGGSGLATALALKEGGARVVACDDNPAKMAEARDKGIETGDLRKVDWSQVSVLILSPGVPLTHPEPHWSAKLARAAGVEIVGDIELFCRERAKIAPDAPFVAITGTNGKSTTTALVAHILREAGRDVQMGGNIGTAILSLAPPAHDRIHVVECSSFQIDLAPSLAPTVGVHLNISPDHLDRHGTMENYAAIKERLVTKAEIAVVGTDDDFSRAIAEACARKGVDVMPVSVGSVGPKGVFADGTRLVRGTPAGPLPVADLAGIRSLRGAHNAQNAAAAVAVALALGTPDNRIEAGLRTFPGLPHRMEEIGRIGPVLFINDSKATNADSTEKALKSFDDILWILGGKPKEGGIASLRPYFPKVRKAYLIGAASDAFAETLGDSVPFERAVTLDRAVEHAARDAAALGAPAVVLLSPACASYDQYPNYEVRGDHFRELVKALPGINPTMGA</sequence>
<feature type="domain" description="Mur ligase central" evidence="12">
    <location>
        <begin position="119"/>
        <end position="297"/>
    </location>
</feature>
<gene>
    <name evidence="9" type="primary">murD</name>
    <name evidence="13" type="ORF">GDR74_13370</name>
</gene>
<keyword evidence="14" id="KW-1185">Reference proteome</keyword>
<evidence type="ECO:0000256" key="5">
    <source>
        <dbReference type="ARBA" id="ARBA00022618"/>
    </source>
</evidence>
<organism evidence="13 14">
    <name type="scientific">Microvirga thermotolerans</name>
    <dbReference type="NCBI Taxonomy" id="2651334"/>
    <lineage>
        <taxon>Bacteria</taxon>
        <taxon>Pseudomonadati</taxon>
        <taxon>Pseudomonadota</taxon>
        <taxon>Alphaproteobacteria</taxon>
        <taxon>Hyphomicrobiales</taxon>
        <taxon>Methylobacteriaceae</taxon>
        <taxon>Microvirga</taxon>
    </lineage>
</organism>
<evidence type="ECO:0000256" key="2">
    <source>
        <dbReference type="ARBA" id="ARBA00004752"/>
    </source>
</evidence>
<evidence type="ECO:0000256" key="4">
    <source>
        <dbReference type="ARBA" id="ARBA00022598"/>
    </source>
</evidence>
<comment type="similarity">
    <text evidence="9">Belongs to the MurCDEF family.</text>
</comment>
<dbReference type="GO" id="GO:0004326">
    <property type="term" value="F:tetrahydrofolylpolyglutamate synthase activity"/>
    <property type="evidence" value="ECO:0007669"/>
    <property type="project" value="InterPro"/>
</dbReference>
<keyword evidence="9 10" id="KW-0133">Cell shape</keyword>
<comment type="catalytic activity">
    <reaction evidence="9 10">
        <text>UDP-N-acetyl-alpha-D-muramoyl-L-alanine + D-glutamate + ATP = UDP-N-acetyl-alpha-D-muramoyl-L-alanyl-D-glutamate + ADP + phosphate + H(+)</text>
        <dbReference type="Rhea" id="RHEA:16429"/>
        <dbReference type="ChEBI" id="CHEBI:15378"/>
        <dbReference type="ChEBI" id="CHEBI:29986"/>
        <dbReference type="ChEBI" id="CHEBI:30616"/>
        <dbReference type="ChEBI" id="CHEBI:43474"/>
        <dbReference type="ChEBI" id="CHEBI:83898"/>
        <dbReference type="ChEBI" id="CHEBI:83900"/>
        <dbReference type="ChEBI" id="CHEBI:456216"/>
        <dbReference type="EC" id="6.3.2.9"/>
    </reaction>
</comment>
<dbReference type="Pfam" id="PF02875">
    <property type="entry name" value="Mur_ligase_C"/>
    <property type="match status" value="1"/>
</dbReference>
<dbReference type="InterPro" id="IPR004101">
    <property type="entry name" value="Mur_ligase_C"/>
</dbReference>
<dbReference type="Gene3D" id="3.90.190.20">
    <property type="entry name" value="Mur ligase, C-terminal domain"/>
    <property type="match status" value="1"/>
</dbReference>
<dbReference type="GO" id="GO:0005737">
    <property type="term" value="C:cytoplasm"/>
    <property type="evidence" value="ECO:0007669"/>
    <property type="project" value="UniProtKB-SubCell"/>
</dbReference>
<evidence type="ECO:0000256" key="3">
    <source>
        <dbReference type="ARBA" id="ARBA00022490"/>
    </source>
</evidence>
<dbReference type="InterPro" id="IPR036565">
    <property type="entry name" value="Mur-like_cat_sf"/>
</dbReference>
<keyword evidence="3 9" id="KW-0963">Cytoplasm</keyword>
<evidence type="ECO:0000313" key="14">
    <source>
        <dbReference type="Proteomes" id="UP000325614"/>
    </source>
</evidence>
<keyword evidence="8 9" id="KW-0131">Cell cycle</keyword>
<dbReference type="GO" id="GO:0005524">
    <property type="term" value="F:ATP binding"/>
    <property type="evidence" value="ECO:0007669"/>
    <property type="project" value="UniProtKB-UniRule"/>
</dbReference>
<dbReference type="Gene3D" id="3.40.1190.10">
    <property type="entry name" value="Mur-like, catalytic domain"/>
    <property type="match status" value="1"/>
</dbReference>
<dbReference type="InterPro" id="IPR005762">
    <property type="entry name" value="MurD"/>
</dbReference>
<evidence type="ECO:0000256" key="10">
    <source>
        <dbReference type="RuleBase" id="RU003664"/>
    </source>
</evidence>
<keyword evidence="6 9" id="KW-0547">Nucleotide-binding</keyword>
<keyword evidence="9 10" id="KW-0961">Cell wall biogenesis/degradation</keyword>
<evidence type="ECO:0000256" key="8">
    <source>
        <dbReference type="ARBA" id="ARBA00023306"/>
    </source>
</evidence>
<feature type="binding site" evidence="9">
    <location>
        <begin position="121"/>
        <end position="127"/>
    </location>
    <ligand>
        <name>ATP</name>
        <dbReference type="ChEBI" id="CHEBI:30616"/>
    </ligand>
</feature>
<proteinExistence type="inferred from homology"/>
<keyword evidence="5 9" id="KW-0132">Cell division</keyword>
<dbReference type="UniPathway" id="UPA00219"/>
<dbReference type="GO" id="GO:0071555">
    <property type="term" value="P:cell wall organization"/>
    <property type="evidence" value="ECO:0007669"/>
    <property type="project" value="UniProtKB-KW"/>
</dbReference>
<dbReference type="Proteomes" id="UP000325614">
    <property type="component" value="Chromosome"/>
</dbReference>
<evidence type="ECO:0000256" key="7">
    <source>
        <dbReference type="ARBA" id="ARBA00022840"/>
    </source>
</evidence>
<dbReference type="EC" id="6.3.2.9" evidence="9 10"/>
<comment type="function">
    <text evidence="9 10">Cell wall formation. Catalyzes the addition of glutamate to the nucleotide precursor UDP-N-acetylmuramoyl-L-alanine (UMA).</text>
</comment>
<accession>A0A5P9K0F9</accession>
<reference evidence="13 14" key="1">
    <citation type="submission" date="2019-10" db="EMBL/GenBank/DDBJ databases">
        <title>Isolation, Identification of Microvirga thermotolerans HR1, a novel thermophilic bacterium and Comparative Genomics of the genus Microvirga.</title>
        <authorList>
            <person name="Li J."/>
            <person name="Zhang W."/>
            <person name="Lin M."/>
            <person name="Wang J."/>
        </authorList>
    </citation>
    <scope>NUCLEOTIDE SEQUENCE [LARGE SCALE GENOMIC DNA]</scope>
    <source>
        <strain evidence="13 14">HR1</strain>
    </source>
</reference>